<dbReference type="AlphaFoldDB" id="A0A0Q0QEK1"/>
<reference evidence="4 5" key="1">
    <citation type="submission" date="2016-10" db="EMBL/GenBank/DDBJ databases">
        <authorList>
            <person name="de Groot N.N."/>
        </authorList>
    </citation>
    <scope>NUCLEOTIDE SEQUENCE [LARGE SCALE GENOMIC DNA]</scope>
    <source>
        <strain evidence="5">DSM 938 / 37b4</strain>
    </source>
</reference>
<dbReference type="Gene3D" id="3.30.70.1710">
    <property type="match status" value="1"/>
</dbReference>
<dbReference type="OrthoDB" id="3182611at2"/>
<dbReference type="Proteomes" id="UP000183812">
    <property type="component" value="Unassembled WGS sequence"/>
</dbReference>
<comment type="subcellular location">
    <subcellularLocation>
        <location evidence="1">Bacterial microcompartment</location>
    </subcellularLocation>
</comment>
<evidence type="ECO:0000259" key="3">
    <source>
        <dbReference type="SMART" id="SM00877"/>
    </source>
</evidence>
<dbReference type="SUPFAM" id="SSF143414">
    <property type="entry name" value="CcmK-like"/>
    <property type="match status" value="1"/>
</dbReference>
<evidence type="ECO:0000256" key="1">
    <source>
        <dbReference type="ARBA" id="ARBA00024322"/>
    </source>
</evidence>
<organism evidence="4 5">
    <name type="scientific">Rhodobacter capsulatus</name>
    <name type="common">Rhodopseudomonas capsulata</name>
    <dbReference type="NCBI Taxonomy" id="1061"/>
    <lineage>
        <taxon>Bacteria</taxon>
        <taxon>Pseudomonadati</taxon>
        <taxon>Pseudomonadota</taxon>
        <taxon>Alphaproteobacteria</taxon>
        <taxon>Rhodobacterales</taxon>
        <taxon>Rhodobacter group</taxon>
        <taxon>Rhodobacter</taxon>
    </lineage>
</organism>
<dbReference type="InterPro" id="IPR000249">
    <property type="entry name" value="BMC_dom"/>
</dbReference>
<gene>
    <name evidence="4" type="ORF">SAMN04244550_00490</name>
</gene>
<keyword evidence="2" id="KW-1283">Bacterial microcompartment</keyword>
<sequence length="99" mass="10490">MQIRIINAPAPDLLEMLARRVAPGVRKWIEENRVSAIGFVQASVPDLFYFADIAGKSAHVMTVELSGTCPQTTTTLAVLGETASVRAAMDAIAAQGSGF</sequence>
<proteinExistence type="predicted"/>
<feature type="domain" description="Bacterial microcompartment" evidence="3">
    <location>
        <begin position="35"/>
        <end position="98"/>
    </location>
</feature>
<dbReference type="RefSeq" id="WP_055212831.1">
    <property type="nucleotide sequence ID" value="NZ_CP061202.1"/>
</dbReference>
<accession>A0A0Q0QEK1</accession>
<evidence type="ECO:0000313" key="5">
    <source>
        <dbReference type="Proteomes" id="UP000183812"/>
    </source>
</evidence>
<dbReference type="Pfam" id="PF00936">
    <property type="entry name" value="BMC"/>
    <property type="match status" value="1"/>
</dbReference>
<evidence type="ECO:0000256" key="2">
    <source>
        <dbReference type="ARBA" id="ARBA00024446"/>
    </source>
</evidence>
<name>A0A0Q0QEK1_RHOCA</name>
<dbReference type="InterPro" id="IPR037233">
    <property type="entry name" value="CcmK-like_sf"/>
</dbReference>
<dbReference type="SMART" id="SM00877">
    <property type="entry name" value="BMC"/>
    <property type="match status" value="1"/>
</dbReference>
<evidence type="ECO:0000313" key="4">
    <source>
        <dbReference type="EMBL" id="SDE46619.1"/>
    </source>
</evidence>
<dbReference type="EMBL" id="FNAY01000001">
    <property type="protein sequence ID" value="SDE46619.1"/>
    <property type="molecule type" value="Genomic_DNA"/>
</dbReference>
<protein>
    <submittedName>
        <fullName evidence="4">BMC domain-containing protein</fullName>
    </submittedName>
</protein>
<dbReference type="GO" id="GO:0031469">
    <property type="term" value="C:bacterial microcompartment"/>
    <property type="evidence" value="ECO:0007669"/>
    <property type="project" value="UniProtKB-SubCell"/>
</dbReference>